<evidence type="ECO:0008006" key="8">
    <source>
        <dbReference type="Google" id="ProtNLM"/>
    </source>
</evidence>
<dbReference type="GeneID" id="80889668"/>
<dbReference type="EMBL" id="JAJHUN010000010">
    <property type="protein sequence ID" value="KAJ4148020.1"/>
    <property type="molecule type" value="Genomic_DNA"/>
</dbReference>
<keyword evidence="1" id="KW-0819">tRNA processing</keyword>
<comment type="similarity">
    <text evidence="4">Belongs to the eukaryotic/archaeal RNase P protein component 4 family.</text>
</comment>
<dbReference type="GO" id="GO:0005655">
    <property type="term" value="C:nucleolar ribonuclease P complex"/>
    <property type="evidence" value="ECO:0007669"/>
    <property type="project" value="TreeGrafter"/>
</dbReference>
<proteinExistence type="inferred from homology"/>
<feature type="region of interest" description="Disordered" evidence="5">
    <location>
        <begin position="179"/>
        <end position="199"/>
    </location>
</feature>
<dbReference type="Proteomes" id="UP001144673">
    <property type="component" value="Chromosome 3"/>
</dbReference>
<dbReference type="Pfam" id="PF04032">
    <property type="entry name" value="Rpr2"/>
    <property type="match status" value="1"/>
</dbReference>
<dbReference type="AlphaFoldDB" id="A0A9W8Q6F1"/>
<dbReference type="RefSeq" id="XP_056050961.1">
    <property type="nucleotide sequence ID" value="XM_056193977.1"/>
</dbReference>
<reference evidence="6" key="1">
    <citation type="journal article" date="2023" name="Access Microbiol">
        <title>De-novo genome assembly for Akanthomyces muscarius, a biocontrol agent of insect agricultural pests.</title>
        <authorList>
            <person name="Erdos Z."/>
            <person name="Studholme D.J."/>
            <person name="Raymond B."/>
            <person name="Sharma M."/>
        </authorList>
    </citation>
    <scope>NUCLEOTIDE SEQUENCE</scope>
    <source>
        <strain evidence="6">Ve6</strain>
    </source>
</reference>
<evidence type="ECO:0000256" key="4">
    <source>
        <dbReference type="ARBA" id="ARBA00038402"/>
    </source>
</evidence>
<feature type="region of interest" description="Disordered" evidence="5">
    <location>
        <begin position="34"/>
        <end position="78"/>
    </location>
</feature>
<name>A0A9W8Q6F1_AKAMU</name>
<sequence>MAKGKAPPGVQNKNIYTRASYLYQAAAFLATASQPQGLSAPDRSASDIDSGAQDATGGLKDPSPTKSAKEAPKPGALTADQRRALQNMSRSLLADMRAVTLKLLIRQRPEMKRTVCRYCDALLVEGSSCDAAVENPSRGGRKPWADVLVIRCRACAGVKRFPVGQLGKKQVRKSLRVGKNTAQDGQCPNQMEQDARCSQ</sequence>
<evidence type="ECO:0000313" key="6">
    <source>
        <dbReference type="EMBL" id="KAJ4148020.1"/>
    </source>
</evidence>
<keyword evidence="3" id="KW-0862">Zinc</keyword>
<dbReference type="PANTHER" id="PTHR14742:SF0">
    <property type="entry name" value="RIBONUCLEASE P PROTEIN SUBUNIT P21"/>
    <property type="match status" value="1"/>
</dbReference>
<evidence type="ECO:0000256" key="5">
    <source>
        <dbReference type="SAM" id="MobiDB-lite"/>
    </source>
</evidence>
<dbReference type="PANTHER" id="PTHR14742">
    <property type="entry name" value="RIBONUCLEASE P SUBUNIT P21"/>
    <property type="match status" value="1"/>
</dbReference>
<evidence type="ECO:0000256" key="3">
    <source>
        <dbReference type="ARBA" id="ARBA00022833"/>
    </source>
</evidence>
<gene>
    <name evidence="6" type="ORF">LMH87_002509</name>
</gene>
<feature type="compositionally biased region" description="Polar residues" evidence="5">
    <location>
        <begin position="180"/>
        <end position="199"/>
    </location>
</feature>
<evidence type="ECO:0000256" key="2">
    <source>
        <dbReference type="ARBA" id="ARBA00022723"/>
    </source>
</evidence>
<dbReference type="GO" id="GO:0046872">
    <property type="term" value="F:metal ion binding"/>
    <property type="evidence" value="ECO:0007669"/>
    <property type="project" value="UniProtKB-KW"/>
</dbReference>
<dbReference type="Gene3D" id="6.20.50.20">
    <property type="match status" value="1"/>
</dbReference>
<evidence type="ECO:0000256" key="1">
    <source>
        <dbReference type="ARBA" id="ARBA00022694"/>
    </source>
</evidence>
<dbReference type="InterPro" id="IPR007175">
    <property type="entry name" value="Rpr2/Snm1/Rpp21"/>
</dbReference>
<keyword evidence="7" id="KW-1185">Reference proteome</keyword>
<protein>
    <recommendedName>
        <fullName evidence="8">RNAse P Rpr2/Rpp21 subunit domain-containing protein</fullName>
    </recommendedName>
</protein>
<keyword evidence="2" id="KW-0479">Metal-binding</keyword>
<dbReference type="GO" id="GO:0008033">
    <property type="term" value="P:tRNA processing"/>
    <property type="evidence" value="ECO:0007669"/>
    <property type="project" value="UniProtKB-KW"/>
</dbReference>
<comment type="caution">
    <text evidence="6">The sequence shown here is derived from an EMBL/GenBank/DDBJ whole genome shotgun (WGS) entry which is preliminary data.</text>
</comment>
<dbReference type="KEGG" id="amus:LMH87_002509"/>
<evidence type="ECO:0000313" key="7">
    <source>
        <dbReference type="Proteomes" id="UP001144673"/>
    </source>
</evidence>
<organism evidence="6 7">
    <name type="scientific">Akanthomyces muscarius</name>
    <name type="common">Entomopathogenic fungus</name>
    <name type="synonym">Lecanicillium muscarium</name>
    <dbReference type="NCBI Taxonomy" id="2231603"/>
    <lineage>
        <taxon>Eukaryota</taxon>
        <taxon>Fungi</taxon>
        <taxon>Dikarya</taxon>
        <taxon>Ascomycota</taxon>
        <taxon>Pezizomycotina</taxon>
        <taxon>Sordariomycetes</taxon>
        <taxon>Hypocreomycetidae</taxon>
        <taxon>Hypocreales</taxon>
        <taxon>Cordycipitaceae</taxon>
        <taxon>Akanthomyces</taxon>
    </lineage>
</organism>
<accession>A0A9W8Q6F1</accession>